<dbReference type="SUPFAM" id="SSF49299">
    <property type="entry name" value="PKD domain"/>
    <property type="match status" value="1"/>
</dbReference>
<dbReference type="KEGG" id="fpf:DCC35_16245"/>
<dbReference type="EMBL" id="CP028923">
    <property type="protein sequence ID" value="QCK16182.1"/>
    <property type="molecule type" value="Genomic_DNA"/>
</dbReference>
<keyword evidence="3" id="KW-1185">Reference proteome</keyword>
<accession>A0A4D7JU99</accession>
<name>A0A4D7JU99_9BACT</name>
<proteinExistence type="predicted"/>
<dbReference type="NCBIfam" id="NF012211">
    <property type="entry name" value="tand_rpt_95"/>
    <property type="match status" value="8"/>
</dbReference>
<dbReference type="Pfam" id="PF22352">
    <property type="entry name" value="K319L-like_PKD"/>
    <property type="match status" value="1"/>
</dbReference>
<evidence type="ECO:0000259" key="1">
    <source>
        <dbReference type="Pfam" id="PF18962"/>
    </source>
</evidence>
<dbReference type="Gene3D" id="2.60.40.2810">
    <property type="match status" value="4"/>
</dbReference>
<dbReference type="InterPro" id="IPR013783">
    <property type="entry name" value="Ig-like_fold"/>
</dbReference>
<feature type="domain" description="Secretion system C-terminal sorting" evidence="1">
    <location>
        <begin position="1217"/>
        <end position="1295"/>
    </location>
</feature>
<protein>
    <recommendedName>
        <fullName evidence="1">Secretion system C-terminal sorting domain-containing protein</fullName>
    </recommendedName>
</protein>
<dbReference type="Pfam" id="PF18962">
    <property type="entry name" value="Por_Secre_tail"/>
    <property type="match status" value="1"/>
</dbReference>
<gene>
    <name evidence="2" type="ORF">DCC35_16245</name>
</gene>
<sequence length="1297" mass="139756">MIPVKSNLQKGYTTPFLLLYPSFKSLITFLLFSFFFIPTFAQIQVEKNSLEQTSEPKINPENERLLKEFKQKGNVLILPSDKVQLNQTISEEKILLDNKYESILLNKDHLRKTKSFELSDILNQNNTVQALPGSEEIKNQERETTIIKNPEGINKNNISREILDMLIKDQPNNPIEVKRSNLIFQQEKPTKLLKSELPAKKDDQMTISETDTENYAPVATPDVYTTPENTELVVSAPGHLANDTDLNGDEIEWISYTVPQNGTVSNTSTDGGFTYTPNPGFSGIENLEIAITDNNGGISFGLISILVIPDQNLNPVAVPDVFTTPEGTPLTVTAPGHLENDLEPDGDQIEWISYTLPSNGTMSNTTSEGGFIYTPNPGFSGIESFEIAISDGNGGIDFGLISILVIPDQNRNPISLPDVFTTPEGTPLTVSAPGHLVNDFDRDGDEIEWISYTLPSNGSMSNTSSDGGFTYTPNPGFSGIESLEIAITDGNGGVSFGLIQIMVVSDQNRDPIAVPDSFTTPENTALVVSAPGHLSNDFDRDGDLIEWISYTLPSNGSMSNTTSEGGFTYTPNPGFTGIESIEYAITDGNGGIAFGLLNITVTPSGGTDPVAVADVFTTPENTPLIVAAPGHLANDYDPNGDPITWISYSFPENGTMSNTTSDGGFTYTPNPGFSGIESFEYAISDGNGGIDFGLIAILVIPDQNRDPIGIPDVFTTPENTPLTVSAPGHLANDFDRDGDQIEWISYTLPSNGLMSNTTSDGGFTYTPNPGFSGIESFEIAITDGNGGIAFTTLTIFVIPDQNRDPIAVPDVFTTPEGTPLTVSAPGHLANDFDLDGDQIEWISYTLPSNGIVSNTMSEGTFTYTPNPGFSGLESMEVAITDGNGGISFGLITILVIPDQNRTPIAVPDVFTTPENTELIVTAPGHLANDFDLDGDEIEWISYTVPENGLMSNTSSDGGFNYTPNPDFTGIESLTVAITDGNGGIGFGQLIISVIPNNPPIADAGEVQEVIEQQTVNLDGSGSSDPEGDPLTYSWMFASPDTSPAKPTGSIASLSGANTATPSFIADIPGTYSLKLVVKDGFKDSDPDFVTIIAISIEEAINNLGDDIHLLASSGVLNKGQENGLMKKIDQALKLLDKGKYGEALAVLYDLRIQVMDLYKKDNVLSEDQAIDLTSSIDEIIAVIELKYSVSSYSVSSVSSTMTISGNDLAIEEDLISIYPNPVNTTAEIKYRLDKEANVSIEMFNLLGQKIQVIKDGFNRAGNHQITLRPENVKSGIYHIFFTTDSGIREMRKVMILR</sequence>
<dbReference type="NCBIfam" id="TIGR04183">
    <property type="entry name" value="Por_Secre_tail"/>
    <property type="match status" value="1"/>
</dbReference>
<dbReference type="Gene3D" id="2.60.40.10">
    <property type="entry name" value="Immunoglobulins"/>
    <property type="match status" value="1"/>
</dbReference>
<organism evidence="2 3">
    <name type="scientific">Mangrovivirga cuniculi</name>
    <dbReference type="NCBI Taxonomy" id="2715131"/>
    <lineage>
        <taxon>Bacteria</taxon>
        <taxon>Pseudomonadati</taxon>
        <taxon>Bacteroidota</taxon>
        <taxon>Cytophagia</taxon>
        <taxon>Cytophagales</taxon>
        <taxon>Mangrovivirgaceae</taxon>
        <taxon>Mangrovivirga</taxon>
    </lineage>
</organism>
<dbReference type="InterPro" id="IPR026444">
    <property type="entry name" value="Secre_tail"/>
</dbReference>
<dbReference type="Pfam" id="PF17963">
    <property type="entry name" value="Big_9"/>
    <property type="match status" value="8"/>
</dbReference>
<dbReference type="InterPro" id="IPR035986">
    <property type="entry name" value="PKD_dom_sf"/>
</dbReference>
<dbReference type="Gene3D" id="2.60.40.3440">
    <property type="match status" value="4"/>
</dbReference>
<evidence type="ECO:0000313" key="2">
    <source>
        <dbReference type="EMBL" id="QCK16182.1"/>
    </source>
</evidence>
<reference evidence="2 3" key="1">
    <citation type="submission" date="2018-04" db="EMBL/GenBank/DDBJ databases">
        <title>Complete genome uncultured novel isolate.</title>
        <authorList>
            <person name="Merlino G."/>
        </authorList>
    </citation>
    <scope>NUCLEOTIDE SEQUENCE [LARGE SCALE GENOMIC DNA]</scope>
    <source>
        <strain evidence="3">R1DC9</strain>
    </source>
</reference>
<evidence type="ECO:0000313" key="3">
    <source>
        <dbReference type="Proteomes" id="UP000298616"/>
    </source>
</evidence>
<dbReference type="Proteomes" id="UP000298616">
    <property type="component" value="Chromosome"/>
</dbReference>
<dbReference type="OrthoDB" id="9805017at2"/>